<evidence type="ECO:0000313" key="6">
    <source>
        <dbReference type="EMBL" id="PWZ55990.1"/>
    </source>
</evidence>
<dbReference type="ExpressionAtlas" id="A0A317YBJ1">
    <property type="expression patterns" value="baseline and differential"/>
</dbReference>
<comment type="similarity">
    <text evidence="1">Belongs to the 5'(3')-deoxyribonucleotidase family.</text>
</comment>
<dbReference type="SUPFAM" id="SSF56784">
    <property type="entry name" value="HAD-like"/>
    <property type="match status" value="1"/>
</dbReference>
<dbReference type="InterPro" id="IPR008380">
    <property type="entry name" value="HAD-SF_hydro_IG_5-nucl"/>
</dbReference>
<comment type="caution">
    <text evidence="6">The sequence shown here is derived from an EMBL/GenBank/DDBJ whole genome shotgun (WGS) entry which is preliminary data.</text>
</comment>
<organism evidence="6">
    <name type="scientific">Zea mays</name>
    <name type="common">Maize</name>
    <dbReference type="NCBI Taxonomy" id="4577"/>
    <lineage>
        <taxon>Eukaryota</taxon>
        <taxon>Viridiplantae</taxon>
        <taxon>Streptophyta</taxon>
        <taxon>Embryophyta</taxon>
        <taxon>Tracheophyta</taxon>
        <taxon>Spermatophyta</taxon>
        <taxon>Magnoliopsida</taxon>
        <taxon>Liliopsida</taxon>
        <taxon>Poales</taxon>
        <taxon>Poaceae</taxon>
        <taxon>PACMAD clade</taxon>
        <taxon>Panicoideae</taxon>
        <taxon>Andropogonodae</taxon>
        <taxon>Andropogoneae</taxon>
        <taxon>Tripsacinae</taxon>
        <taxon>Zea</taxon>
    </lineage>
</organism>
<keyword evidence="3" id="KW-0378">Hydrolase</keyword>
<protein>
    <submittedName>
        <fullName evidence="6">Cytosolic purine 5'-nucleotidase</fullName>
    </submittedName>
</protein>
<keyword evidence="2" id="KW-0479">Metal-binding</keyword>
<sequence>MEAAWAAPSHMAAGIWPYGKLGNGPITDRAGPCWYINEDLAIVPMLEMIRKSGRSTFLVTNSLWDYTDVVMNYLCGPYTSGVGSGLNHKWLQYFDIVITGRLVNLSILIHLHVICFSLNYMQYFVKIGSPRSSHQHSTPVQKVYQGGNVGHLHRLLSVASSSQILYVGDHIYGDILRSKKVLGWRTMLVIPELEQELKLLSESKSTRKHFSRTDNFHGCFLLGFLGLVMLKELRHLRMERDSIEDKIHHLEWSLKLDDISENQKEKLFSEHDNLLKQRGHVRGLHQEAQRQHHQKFHKVWGQLMKTGYQNSRFAHQGGARRGGDRLRTSGVAEDGEDTCEGALSEMSASLWIKIHDVLKVSGEYLYTPFIPENKAPHYTIGSCTTWMTMARCGGSTTTWMTPTTSSTGSLAIVCSSKVDQRGSGE</sequence>
<dbReference type="AlphaFoldDB" id="A0A317YBJ1"/>
<dbReference type="PANTHER" id="PTHR12103">
    <property type="entry name" value="5'-NUCLEOTIDASE DOMAIN-CONTAINING"/>
    <property type="match status" value="1"/>
</dbReference>
<dbReference type="Pfam" id="PF05761">
    <property type="entry name" value="5_nucleotid"/>
    <property type="match status" value="2"/>
</dbReference>
<evidence type="ECO:0000256" key="3">
    <source>
        <dbReference type="ARBA" id="ARBA00022801"/>
    </source>
</evidence>
<evidence type="ECO:0000256" key="1">
    <source>
        <dbReference type="ARBA" id="ARBA00009589"/>
    </source>
</evidence>
<proteinExistence type="inferred from homology"/>
<evidence type="ECO:0000256" key="5">
    <source>
        <dbReference type="SAM" id="MobiDB-lite"/>
    </source>
</evidence>
<gene>
    <name evidence="6" type="primary">NT5C2_0</name>
    <name evidence="6" type="ORF">Zm00014a_001218</name>
</gene>
<dbReference type="EMBL" id="NCVQ01000001">
    <property type="protein sequence ID" value="PWZ55990.1"/>
    <property type="molecule type" value="Genomic_DNA"/>
</dbReference>
<dbReference type="InterPro" id="IPR036412">
    <property type="entry name" value="HAD-like_sf"/>
</dbReference>
<keyword evidence="4" id="KW-0460">Magnesium</keyword>
<dbReference type="PANTHER" id="PTHR12103:SF15">
    <property type="entry name" value="CYTOSOLIC PURINE 5'-NUCLEOTIDASE"/>
    <property type="match status" value="1"/>
</dbReference>
<dbReference type="InterPro" id="IPR023214">
    <property type="entry name" value="HAD_sf"/>
</dbReference>
<reference evidence="6" key="1">
    <citation type="journal article" date="2018" name="Nat. Genet.">
        <title>Extensive intraspecific gene order and gene structural variations between Mo17 and other maize genomes.</title>
        <authorList>
            <person name="Sun S."/>
            <person name="Zhou Y."/>
            <person name="Chen J."/>
            <person name="Shi J."/>
            <person name="Zhao H."/>
            <person name="Zhao H."/>
            <person name="Song W."/>
            <person name="Zhang M."/>
            <person name="Cui Y."/>
            <person name="Dong X."/>
            <person name="Liu H."/>
            <person name="Ma X."/>
            <person name="Jiao Y."/>
            <person name="Wang B."/>
            <person name="Wei X."/>
            <person name="Stein J.C."/>
            <person name="Glaubitz J.C."/>
            <person name="Lu F."/>
            <person name="Yu G."/>
            <person name="Liang C."/>
            <person name="Fengler K."/>
            <person name="Li B."/>
            <person name="Rafalski A."/>
            <person name="Schnable P.S."/>
            <person name="Ware D.H."/>
            <person name="Buckler E.S."/>
            <person name="Lai J."/>
        </authorList>
    </citation>
    <scope>NUCLEOTIDE SEQUENCE [LARGE SCALE GENOMIC DNA]</scope>
    <source>
        <tissue evidence="6">Seedling</tissue>
    </source>
</reference>
<name>A0A317YBJ1_MAIZE</name>
<dbReference type="GO" id="GO:0016787">
    <property type="term" value="F:hydrolase activity"/>
    <property type="evidence" value="ECO:0007669"/>
    <property type="project" value="UniProtKB-KW"/>
</dbReference>
<dbReference type="Proteomes" id="UP000251960">
    <property type="component" value="Chromosome 1"/>
</dbReference>
<dbReference type="GO" id="GO:0046872">
    <property type="term" value="F:metal ion binding"/>
    <property type="evidence" value="ECO:0007669"/>
    <property type="project" value="UniProtKB-KW"/>
</dbReference>
<evidence type="ECO:0000256" key="2">
    <source>
        <dbReference type="ARBA" id="ARBA00022723"/>
    </source>
</evidence>
<accession>A0A317YBJ1</accession>
<evidence type="ECO:0000256" key="4">
    <source>
        <dbReference type="ARBA" id="ARBA00022842"/>
    </source>
</evidence>
<dbReference type="Gene3D" id="3.40.50.1000">
    <property type="entry name" value="HAD superfamily/HAD-like"/>
    <property type="match status" value="1"/>
</dbReference>
<feature type="region of interest" description="Disordered" evidence="5">
    <location>
        <begin position="314"/>
        <end position="335"/>
    </location>
</feature>